<dbReference type="EMBL" id="UZAM01007274">
    <property type="protein sequence ID" value="VDO97992.1"/>
    <property type="molecule type" value="Genomic_DNA"/>
</dbReference>
<dbReference type="WBParaSite" id="SBAD_0000266201-mRNA-1">
    <property type="protein sequence ID" value="SBAD_0000266201-mRNA-1"/>
    <property type="gene ID" value="SBAD_0000266201"/>
</dbReference>
<feature type="region of interest" description="Disordered" evidence="1">
    <location>
        <begin position="58"/>
        <end position="80"/>
    </location>
</feature>
<accession>A0A183IFZ4</accession>
<sequence>MRLNRGRDVDNRSARYGRSKNLLLVAVTHHCSPTATTAAAAASAKAMAMAISLSTSAAKAMNRTRSRPNLKNSLATSRRW</sequence>
<evidence type="ECO:0000313" key="3">
    <source>
        <dbReference type="Proteomes" id="UP000270296"/>
    </source>
</evidence>
<evidence type="ECO:0000313" key="2">
    <source>
        <dbReference type="EMBL" id="VDO97992.1"/>
    </source>
</evidence>
<evidence type="ECO:0000256" key="1">
    <source>
        <dbReference type="SAM" id="MobiDB-lite"/>
    </source>
</evidence>
<name>A0A183IFZ4_9BILA</name>
<reference evidence="2 3" key="2">
    <citation type="submission" date="2018-11" db="EMBL/GenBank/DDBJ databases">
        <authorList>
            <consortium name="Pathogen Informatics"/>
        </authorList>
    </citation>
    <scope>NUCLEOTIDE SEQUENCE [LARGE SCALE GENOMIC DNA]</scope>
</reference>
<gene>
    <name evidence="2" type="ORF">SBAD_LOCUS2538</name>
</gene>
<reference evidence="4" key="1">
    <citation type="submission" date="2016-06" db="UniProtKB">
        <authorList>
            <consortium name="WormBaseParasite"/>
        </authorList>
    </citation>
    <scope>IDENTIFICATION</scope>
</reference>
<feature type="compositionally biased region" description="Polar residues" evidence="1">
    <location>
        <begin position="69"/>
        <end position="80"/>
    </location>
</feature>
<proteinExistence type="predicted"/>
<protein>
    <submittedName>
        <fullName evidence="2 4">Uncharacterized protein</fullName>
    </submittedName>
</protein>
<dbReference type="Proteomes" id="UP000270296">
    <property type="component" value="Unassembled WGS sequence"/>
</dbReference>
<dbReference type="AlphaFoldDB" id="A0A183IFZ4"/>
<evidence type="ECO:0000313" key="4">
    <source>
        <dbReference type="WBParaSite" id="SBAD_0000266201-mRNA-1"/>
    </source>
</evidence>
<organism evidence="4">
    <name type="scientific">Soboliphyme baturini</name>
    <dbReference type="NCBI Taxonomy" id="241478"/>
    <lineage>
        <taxon>Eukaryota</taxon>
        <taxon>Metazoa</taxon>
        <taxon>Ecdysozoa</taxon>
        <taxon>Nematoda</taxon>
        <taxon>Enoplea</taxon>
        <taxon>Dorylaimia</taxon>
        <taxon>Dioctophymatida</taxon>
        <taxon>Dioctophymatoidea</taxon>
        <taxon>Soboliphymatidae</taxon>
        <taxon>Soboliphyme</taxon>
    </lineage>
</organism>
<keyword evidence="3" id="KW-1185">Reference proteome</keyword>